<dbReference type="AlphaFoldDB" id="A0A0A1UFJ5"/>
<evidence type="ECO:0000256" key="10">
    <source>
        <dbReference type="ARBA" id="ARBA00023134"/>
    </source>
</evidence>
<dbReference type="Proteomes" id="UP000014680">
    <property type="component" value="Unassembled WGS sequence"/>
</dbReference>
<evidence type="ECO:0000256" key="12">
    <source>
        <dbReference type="ARBA" id="ARBA00034296"/>
    </source>
</evidence>
<evidence type="ECO:0000256" key="8">
    <source>
        <dbReference type="ARBA" id="ARBA00022741"/>
    </source>
</evidence>
<dbReference type="Pfam" id="PF00091">
    <property type="entry name" value="Tubulin"/>
    <property type="match status" value="1"/>
</dbReference>
<keyword evidence="17" id="KW-1185">Reference proteome</keyword>
<accession>A0A0A1UFJ5</accession>
<protein>
    <recommendedName>
        <fullName evidence="13">Tubulin beta chain</fullName>
    </recommendedName>
</protein>
<reference evidence="16 17" key="1">
    <citation type="submission" date="2012-10" db="EMBL/GenBank/DDBJ databases">
        <authorList>
            <person name="Zafar N."/>
            <person name="Inman J."/>
            <person name="Hall N."/>
            <person name="Lorenzi H."/>
            <person name="Caler E."/>
        </authorList>
    </citation>
    <scope>NUCLEOTIDE SEQUENCE [LARGE SCALE GENOMIC DNA]</scope>
    <source>
        <strain evidence="16 17">IP1</strain>
    </source>
</reference>
<dbReference type="KEGG" id="eiv:EIN_371110"/>
<evidence type="ECO:0000256" key="7">
    <source>
        <dbReference type="ARBA" id="ARBA00022723"/>
    </source>
</evidence>
<evidence type="ECO:0000256" key="5">
    <source>
        <dbReference type="ARBA" id="ARBA00022490"/>
    </source>
</evidence>
<comment type="subunit">
    <text evidence="4 13">Dimer of alpha and beta chains. A typical microtubule is a hollow water-filled tube with an outer diameter of 25 nm and an inner diameter of 15 nM. Alpha-beta heterodimers associate head-to-tail to form protofilaments running lengthwise along the microtubule wall with the beta-tubulin subunit facing the microtubule plus end conferring a structural polarity. Microtubules usually have 13 protofilaments but different protofilament numbers can be found in some organisms and specialized cells.</text>
</comment>
<dbReference type="GO" id="GO:0005525">
    <property type="term" value="F:GTP binding"/>
    <property type="evidence" value="ECO:0007669"/>
    <property type="project" value="UniProtKB-UniRule"/>
</dbReference>
<dbReference type="Gene3D" id="3.30.1330.20">
    <property type="entry name" value="Tubulin/FtsZ, C-terminal domain"/>
    <property type="match status" value="1"/>
</dbReference>
<evidence type="ECO:0000256" key="9">
    <source>
        <dbReference type="ARBA" id="ARBA00022842"/>
    </source>
</evidence>
<dbReference type="InterPro" id="IPR023123">
    <property type="entry name" value="Tubulin_C"/>
</dbReference>
<comment type="function">
    <text evidence="12 13">Tubulin is the major constituent of microtubules, a cylinder consisting of laterally associated linear protofilaments composed of alpha- and beta-tubulin heterodimers. Microtubules grow by the addition of GTP-tubulin dimers to the microtubule end, where a stabilizing cap forms. Below the cap, tubulin dimers are in GDP-bound state, owing to GTPase activity of alpha-tubulin.</text>
</comment>
<dbReference type="VEuPathDB" id="AmoebaDB:EIN_371110"/>
<proteinExistence type="inferred from homology"/>
<comment type="cofactor">
    <cofactor evidence="1">
        <name>Mg(2+)</name>
        <dbReference type="ChEBI" id="CHEBI:18420"/>
    </cofactor>
</comment>
<dbReference type="GO" id="GO:0005874">
    <property type="term" value="C:microtubule"/>
    <property type="evidence" value="ECO:0007669"/>
    <property type="project" value="UniProtKB-KW"/>
</dbReference>
<feature type="domain" description="Tubulin/FtsZ 2-layer sandwich" evidence="15">
    <location>
        <begin position="245"/>
        <end position="382"/>
    </location>
</feature>
<dbReference type="OMA" id="DQMRSIQ"/>
<dbReference type="EMBL" id="KB206332">
    <property type="protein sequence ID" value="ELP92709.1"/>
    <property type="molecule type" value="Genomic_DNA"/>
</dbReference>
<evidence type="ECO:0000256" key="2">
    <source>
        <dbReference type="ARBA" id="ARBA00004245"/>
    </source>
</evidence>
<dbReference type="InterPro" id="IPR003008">
    <property type="entry name" value="Tubulin_FtsZ_GTPase"/>
</dbReference>
<organism evidence="16 17">
    <name type="scientific">Entamoeba invadens IP1</name>
    <dbReference type="NCBI Taxonomy" id="370355"/>
    <lineage>
        <taxon>Eukaryota</taxon>
        <taxon>Amoebozoa</taxon>
        <taxon>Evosea</taxon>
        <taxon>Archamoebae</taxon>
        <taxon>Mastigamoebida</taxon>
        <taxon>Entamoebidae</taxon>
        <taxon>Entamoeba</taxon>
    </lineage>
</organism>
<dbReference type="SUPFAM" id="SSF52490">
    <property type="entry name" value="Tubulin nucleotide-binding domain-like"/>
    <property type="match status" value="1"/>
</dbReference>
<keyword evidence="9" id="KW-0460">Magnesium</keyword>
<dbReference type="Gene3D" id="1.10.287.600">
    <property type="entry name" value="Helix hairpin bin"/>
    <property type="match status" value="1"/>
</dbReference>
<dbReference type="RefSeq" id="XP_004259480.1">
    <property type="nucleotide sequence ID" value="XM_004259432.1"/>
</dbReference>
<evidence type="ECO:0000256" key="3">
    <source>
        <dbReference type="ARBA" id="ARBA00009636"/>
    </source>
</evidence>
<dbReference type="GeneID" id="14891741"/>
<dbReference type="SMART" id="SM00865">
    <property type="entry name" value="Tubulin_C"/>
    <property type="match status" value="1"/>
</dbReference>
<evidence type="ECO:0000256" key="13">
    <source>
        <dbReference type="RuleBase" id="RU000352"/>
    </source>
</evidence>
<evidence type="ECO:0000259" key="14">
    <source>
        <dbReference type="SMART" id="SM00864"/>
    </source>
</evidence>
<dbReference type="OrthoDB" id="1662883at2759"/>
<evidence type="ECO:0000313" key="17">
    <source>
        <dbReference type="Proteomes" id="UP000014680"/>
    </source>
</evidence>
<keyword evidence="11" id="KW-0206">Cytoskeleton</keyword>
<keyword evidence="5" id="KW-0963">Cytoplasm</keyword>
<dbReference type="PRINTS" id="PR01161">
    <property type="entry name" value="TUBULIN"/>
</dbReference>
<dbReference type="PROSITE" id="PS00227">
    <property type="entry name" value="TUBULIN"/>
    <property type="match status" value="1"/>
</dbReference>
<evidence type="ECO:0000313" key="16">
    <source>
        <dbReference type="EMBL" id="ELP92709.1"/>
    </source>
</evidence>
<evidence type="ECO:0000256" key="11">
    <source>
        <dbReference type="ARBA" id="ARBA00023212"/>
    </source>
</evidence>
<dbReference type="Pfam" id="PF03953">
    <property type="entry name" value="Tubulin_C"/>
    <property type="match status" value="1"/>
</dbReference>
<sequence length="447" mass="50042">MREIISLQIGQCGNQVGEKFWDLVNEEHNISPVGEFTGTPIEQQRLSVYYTESSTKRYVPRTTNVDLEPGTINALKVGKLGGLFRPDSFVCGKNGAGNNWGKGHYTDGLELCERVMEFVRKEAEACDCLQGFQITHSLGGGTGSGLGTLIQSKLREEYFDKVISTFSVMPSPTISETVVEPYNCMLSLHSLLESAGVSFCFDNEALNTIAKNITNKEKPSYENLNCIVASVMSGITCSLRFPGQLNQDLRKLYVNMIPYTRLRFLTSSIAPVASALEMEYQSLSVSEIIPQLFERKNMMVDFNPQNGRYLTASCIMRGNVSTHDVEENLFLLREKNTDVFCPWIPNNVQLAVCDVPPKKLKVSGTLISNSTGMVDLFDRIYKQFVAMFTRKAFVYLYTEEGMEESEFLEAGSDIADLIKEYKQYHSAEPQIDQTIQDNTSIASQPSF</sequence>
<dbReference type="InterPro" id="IPR036525">
    <property type="entry name" value="Tubulin/FtsZ_GTPase_sf"/>
</dbReference>
<dbReference type="PRINTS" id="PR01163">
    <property type="entry name" value="BETATUBULIN"/>
</dbReference>
<dbReference type="GO" id="GO:0007017">
    <property type="term" value="P:microtubule-based process"/>
    <property type="evidence" value="ECO:0007669"/>
    <property type="project" value="InterPro"/>
</dbReference>
<dbReference type="CDD" id="cd02187">
    <property type="entry name" value="beta_tubulin"/>
    <property type="match status" value="1"/>
</dbReference>
<dbReference type="SMART" id="SM00864">
    <property type="entry name" value="Tubulin"/>
    <property type="match status" value="1"/>
</dbReference>
<dbReference type="GO" id="GO:0003924">
    <property type="term" value="F:GTPase activity"/>
    <property type="evidence" value="ECO:0007669"/>
    <property type="project" value="InterPro"/>
</dbReference>
<dbReference type="Gene3D" id="3.40.50.1440">
    <property type="entry name" value="Tubulin/FtsZ, GTPase domain"/>
    <property type="match status" value="1"/>
</dbReference>
<dbReference type="GO" id="GO:0005200">
    <property type="term" value="F:structural constituent of cytoskeleton"/>
    <property type="evidence" value="ECO:0007669"/>
    <property type="project" value="InterPro"/>
</dbReference>
<name>A0A0A1UFJ5_ENTIV</name>
<dbReference type="InterPro" id="IPR002453">
    <property type="entry name" value="Beta_tubulin"/>
</dbReference>
<evidence type="ECO:0000256" key="6">
    <source>
        <dbReference type="ARBA" id="ARBA00022701"/>
    </source>
</evidence>
<dbReference type="PANTHER" id="PTHR11588">
    <property type="entry name" value="TUBULIN"/>
    <property type="match status" value="1"/>
</dbReference>
<dbReference type="GO" id="GO:0046872">
    <property type="term" value="F:metal ion binding"/>
    <property type="evidence" value="ECO:0007669"/>
    <property type="project" value="UniProtKB-KW"/>
</dbReference>
<keyword evidence="10 13" id="KW-0342">GTP-binding</keyword>
<dbReference type="PROSITE" id="PS00228">
    <property type="entry name" value="TUBULIN_B_AUTOREG"/>
    <property type="match status" value="1"/>
</dbReference>
<dbReference type="InterPro" id="IPR008280">
    <property type="entry name" value="Tub_FtsZ_C"/>
</dbReference>
<dbReference type="InterPro" id="IPR037103">
    <property type="entry name" value="Tubulin/FtsZ-like_C"/>
</dbReference>
<evidence type="ECO:0000256" key="1">
    <source>
        <dbReference type="ARBA" id="ARBA00001946"/>
    </source>
</evidence>
<keyword evidence="6 13" id="KW-0493">Microtubule</keyword>
<comment type="subcellular location">
    <subcellularLocation>
        <location evidence="2">Cytoplasm</location>
        <location evidence="2">Cytoskeleton</location>
    </subcellularLocation>
</comment>
<dbReference type="InterPro" id="IPR013838">
    <property type="entry name" value="Beta-tubulin_BS"/>
</dbReference>
<feature type="domain" description="Tubulin/FtsZ GTPase" evidence="14">
    <location>
        <begin position="46"/>
        <end position="243"/>
    </location>
</feature>
<comment type="similarity">
    <text evidence="3 13">Belongs to the tubulin family.</text>
</comment>
<dbReference type="InterPro" id="IPR000217">
    <property type="entry name" value="Tubulin"/>
</dbReference>
<keyword evidence="8 13" id="KW-0547">Nucleotide-binding</keyword>
<dbReference type="InterPro" id="IPR018316">
    <property type="entry name" value="Tubulin/FtsZ_2-layer-sand-dom"/>
</dbReference>
<dbReference type="SUPFAM" id="SSF55307">
    <property type="entry name" value="Tubulin C-terminal domain-like"/>
    <property type="match status" value="1"/>
</dbReference>
<dbReference type="FunFam" id="3.30.1330.20:FF:000009">
    <property type="entry name" value="Tubulin beta chain"/>
    <property type="match status" value="1"/>
</dbReference>
<dbReference type="InterPro" id="IPR017975">
    <property type="entry name" value="Tubulin_CS"/>
</dbReference>
<gene>
    <name evidence="16" type="ORF">EIN_371110</name>
</gene>
<keyword evidence="7" id="KW-0479">Metal-binding</keyword>
<evidence type="ECO:0000256" key="4">
    <source>
        <dbReference type="ARBA" id="ARBA00011747"/>
    </source>
</evidence>
<evidence type="ECO:0000259" key="15">
    <source>
        <dbReference type="SMART" id="SM00865"/>
    </source>
</evidence>